<evidence type="ECO:0000313" key="2">
    <source>
        <dbReference type="Proteomes" id="UP001378592"/>
    </source>
</evidence>
<reference evidence="1 2" key="1">
    <citation type="submission" date="2024-03" db="EMBL/GenBank/DDBJ databases">
        <title>The genome assembly and annotation of the cricket Gryllus longicercus Weissman &amp; Gray.</title>
        <authorList>
            <person name="Szrajer S."/>
            <person name="Gray D."/>
            <person name="Ylla G."/>
        </authorList>
    </citation>
    <scope>NUCLEOTIDE SEQUENCE [LARGE SCALE GENOMIC DNA]</scope>
    <source>
        <strain evidence="1">DAG 2021-001</strain>
        <tissue evidence="1">Whole body minus gut</tissue>
    </source>
</reference>
<name>A0AAN9V0I5_9ORTH</name>
<protein>
    <submittedName>
        <fullName evidence="1">Uncharacterized protein</fullName>
    </submittedName>
</protein>
<accession>A0AAN9V0I5</accession>
<dbReference type="AlphaFoldDB" id="A0AAN9V0I5"/>
<organism evidence="1 2">
    <name type="scientific">Gryllus longicercus</name>
    <dbReference type="NCBI Taxonomy" id="2509291"/>
    <lineage>
        <taxon>Eukaryota</taxon>
        <taxon>Metazoa</taxon>
        <taxon>Ecdysozoa</taxon>
        <taxon>Arthropoda</taxon>
        <taxon>Hexapoda</taxon>
        <taxon>Insecta</taxon>
        <taxon>Pterygota</taxon>
        <taxon>Neoptera</taxon>
        <taxon>Polyneoptera</taxon>
        <taxon>Orthoptera</taxon>
        <taxon>Ensifera</taxon>
        <taxon>Gryllidea</taxon>
        <taxon>Grylloidea</taxon>
        <taxon>Gryllidae</taxon>
        <taxon>Gryllinae</taxon>
        <taxon>Gryllus</taxon>
    </lineage>
</organism>
<comment type="caution">
    <text evidence="1">The sequence shown here is derived from an EMBL/GenBank/DDBJ whole genome shotgun (WGS) entry which is preliminary data.</text>
</comment>
<dbReference type="EMBL" id="JAZDUA010000782">
    <property type="protein sequence ID" value="KAK7789332.1"/>
    <property type="molecule type" value="Genomic_DNA"/>
</dbReference>
<proteinExistence type="predicted"/>
<gene>
    <name evidence="1" type="ORF">R5R35_012808</name>
</gene>
<sequence length="71" mass="8779">MEREFLIEWREGLIELSRELTQALRRHAESEQRAGHQMLFVNLIYPRVVEYWKHMTAMIYWILSVKGIRRY</sequence>
<dbReference type="Proteomes" id="UP001378592">
    <property type="component" value="Unassembled WGS sequence"/>
</dbReference>
<evidence type="ECO:0000313" key="1">
    <source>
        <dbReference type="EMBL" id="KAK7789332.1"/>
    </source>
</evidence>
<keyword evidence="2" id="KW-1185">Reference proteome</keyword>